<organism evidence="1 2">
    <name type="scientific">Kitasatospora arboriphila</name>
    <dbReference type="NCBI Taxonomy" id="258052"/>
    <lineage>
        <taxon>Bacteria</taxon>
        <taxon>Bacillati</taxon>
        <taxon>Actinomycetota</taxon>
        <taxon>Actinomycetes</taxon>
        <taxon>Kitasatosporales</taxon>
        <taxon>Streptomycetaceae</taxon>
        <taxon>Kitasatospora</taxon>
    </lineage>
</organism>
<keyword evidence="2" id="KW-1185">Reference proteome</keyword>
<dbReference type="RefSeq" id="WP_344627867.1">
    <property type="nucleotide sequence ID" value="NZ_BAAALD010000123.1"/>
</dbReference>
<name>A0ABN1U661_9ACTN</name>
<dbReference type="Proteomes" id="UP001499987">
    <property type="component" value="Unassembled WGS sequence"/>
</dbReference>
<accession>A0ABN1U661</accession>
<proteinExistence type="predicted"/>
<comment type="caution">
    <text evidence="1">The sequence shown here is derived from an EMBL/GenBank/DDBJ whole genome shotgun (WGS) entry which is preliminary data.</text>
</comment>
<sequence length="59" mass="6077">MPTVRLFTAVTPVTLLVHEPKAMPVRDSVAVPGAAGLVSTVAVNCEVPQVTPVVLVAVE</sequence>
<evidence type="ECO:0000313" key="2">
    <source>
        <dbReference type="Proteomes" id="UP001499987"/>
    </source>
</evidence>
<reference evidence="1 2" key="1">
    <citation type="journal article" date="2019" name="Int. J. Syst. Evol. Microbiol.">
        <title>The Global Catalogue of Microorganisms (GCM) 10K type strain sequencing project: providing services to taxonomists for standard genome sequencing and annotation.</title>
        <authorList>
            <consortium name="The Broad Institute Genomics Platform"/>
            <consortium name="The Broad Institute Genome Sequencing Center for Infectious Disease"/>
            <person name="Wu L."/>
            <person name="Ma J."/>
        </authorList>
    </citation>
    <scope>NUCLEOTIDE SEQUENCE [LARGE SCALE GENOMIC DNA]</scope>
    <source>
        <strain evidence="1 2">JCM 13002</strain>
    </source>
</reference>
<dbReference type="EMBL" id="BAAALD010000123">
    <property type="protein sequence ID" value="GAA1121216.1"/>
    <property type="molecule type" value="Genomic_DNA"/>
</dbReference>
<evidence type="ECO:0000313" key="1">
    <source>
        <dbReference type="EMBL" id="GAA1121216.1"/>
    </source>
</evidence>
<gene>
    <name evidence="1" type="ORF">GCM10009663_71000</name>
</gene>
<protein>
    <submittedName>
        <fullName evidence="1">Uncharacterized protein</fullName>
    </submittedName>
</protein>